<reference evidence="1" key="2">
    <citation type="submission" date="2023-06" db="EMBL/GenBank/DDBJ databases">
        <authorList>
            <consortium name="Lawrence Berkeley National Laboratory"/>
            <person name="Mondo S.J."/>
            <person name="Hensen N."/>
            <person name="Bonometti L."/>
            <person name="Westerberg I."/>
            <person name="Brannstrom I.O."/>
            <person name="Guillou S."/>
            <person name="Cros-Aarteil S."/>
            <person name="Calhoun S."/>
            <person name="Haridas S."/>
            <person name="Kuo A."/>
            <person name="Pangilinan J."/>
            <person name="Riley R."/>
            <person name="Labutti K."/>
            <person name="Andreopoulos B."/>
            <person name="Lipzen A."/>
            <person name="Chen C."/>
            <person name="Yanf M."/>
            <person name="Daum C."/>
            <person name="Ng V."/>
            <person name="Clum A."/>
            <person name="Steindorff A."/>
            <person name="Ohm R."/>
            <person name="Martin F."/>
            <person name="Silar P."/>
            <person name="Natvig D."/>
            <person name="Lalanne C."/>
            <person name="Gautier V."/>
            <person name="Ament-Velasquez S.L."/>
            <person name="Kruys A."/>
            <person name="Hutchinson M.I."/>
            <person name="Powell A.J."/>
            <person name="Barry K."/>
            <person name="Miller A.N."/>
            <person name="Grigoriev I.V."/>
            <person name="Debuchy R."/>
            <person name="Gladieux P."/>
            <person name="Thoren M.H."/>
            <person name="Johannesson H."/>
        </authorList>
    </citation>
    <scope>NUCLEOTIDE SEQUENCE</scope>
    <source>
        <strain evidence="1">PSN324</strain>
    </source>
</reference>
<comment type="caution">
    <text evidence="1">The sequence shown here is derived from an EMBL/GenBank/DDBJ whole genome shotgun (WGS) entry which is preliminary data.</text>
</comment>
<sequence length="743" mass="83124">MEQEHIMEFGGILDFVTGRVADLKGFEPIHIWMAHRWEEKLRLIEALHSAVDARSGRQEKLKILYVTGTLLEAQVLHRELADRAKISDVSINVHREDDCGGSVRIAYLAQLDHHFEHSGPDDRFSIAPGMVICVDSDINTMFGLNVLGQIHERINALRVATAQTPRIMLLTVGLQRMPSMRFQWDWDQTLLQLGELGNENEDEMGVDGAPVVDTDIWPQSDSVYRPLIKRDHRELLECLKSLQGAPRVLFFGPGNVSDSLAEDLHWKQTTVYKGDGLEDVEHLFRPATEPELVRFADGAFVNPLPIRDLVLVCSFLRSTPIIDPKTSLAVSRVTLLHHLEATMQHAYATSPLGRKHKVRLLCAYARGNVGRPQQQRCYTLVDNVCKNVFVAMSKWPAFAHCPLVLQVPDRRLLGSFARRICKIGLAWQEAPAAGAGARFAISDVGGVLLRLKSRQPSIFKKWDFEPLCLLALAKQGDDQMSEAGLRTVIRLATLVAKEKDITVKIRVARSAAFEDEMKRTFPEWASLMSRGYMWRLLAVWALGYDKTGGQWSGPGRTKKSPDDVEVLSNIKLDALACIEANKDMLALEKEFGLKTLSKKEWISDFKKGLSSRDVRLIDKCIAGAWVNSLVMIPKEQGKKPFEVLTHTSCMVRIGNWLEVGKLHTSDVANPSMPFSLAAPRQLTMTSNGELSVFDVTLIPSQMVVLATQQNKNSAQLADTPAHCYLGDAVQEEERGGDENMVEE</sequence>
<evidence type="ECO:0000313" key="1">
    <source>
        <dbReference type="EMBL" id="KAK4456620.1"/>
    </source>
</evidence>
<reference evidence="1" key="1">
    <citation type="journal article" date="2023" name="Mol. Phylogenet. Evol.">
        <title>Genome-scale phylogeny and comparative genomics of the fungal order Sordariales.</title>
        <authorList>
            <person name="Hensen N."/>
            <person name="Bonometti L."/>
            <person name="Westerberg I."/>
            <person name="Brannstrom I.O."/>
            <person name="Guillou S."/>
            <person name="Cros-Aarteil S."/>
            <person name="Calhoun S."/>
            <person name="Haridas S."/>
            <person name="Kuo A."/>
            <person name="Mondo S."/>
            <person name="Pangilinan J."/>
            <person name="Riley R."/>
            <person name="LaButti K."/>
            <person name="Andreopoulos B."/>
            <person name="Lipzen A."/>
            <person name="Chen C."/>
            <person name="Yan M."/>
            <person name="Daum C."/>
            <person name="Ng V."/>
            <person name="Clum A."/>
            <person name="Steindorff A."/>
            <person name="Ohm R.A."/>
            <person name="Martin F."/>
            <person name="Silar P."/>
            <person name="Natvig D.O."/>
            <person name="Lalanne C."/>
            <person name="Gautier V."/>
            <person name="Ament-Velasquez S.L."/>
            <person name="Kruys A."/>
            <person name="Hutchinson M.I."/>
            <person name="Powell A.J."/>
            <person name="Barry K."/>
            <person name="Miller A.N."/>
            <person name="Grigoriev I.V."/>
            <person name="Debuchy R."/>
            <person name="Gladieux P."/>
            <person name="Hiltunen Thoren M."/>
            <person name="Johannesson H."/>
        </authorList>
    </citation>
    <scope>NUCLEOTIDE SEQUENCE</scope>
    <source>
        <strain evidence="1">PSN324</strain>
    </source>
</reference>
<protein>
    <submittedName>
        <fullName evidence="1">Uncharacterized protein</fullName>
    </submittedName>
</protein>
<organism evidence="1 2">
    <name type="scientific">Cladorrhinum samala</name>
    <dbReference type="NCBI Taxonomy" id="585594"/>
    <lineage>
        <taxon>Eukaryota</taxon>
        <taxon>Fungi</taxon>
        <taxon>Dikarya</taxon>
        <taxon>Ascomycota</taxon>
        <taxon>Pezizomycotina</taxon>
        <taxon>Sordariomycetes</taxon>
        <taxon>Sordariomycetidae</taxon>
        <taxon>Sordariales</taxon>
        <taxon>Podosporaceae</taxon>
        <taxon>Cladorrhinum</taxon>
    </lineage>
</organism>
<evidence type="ECO:0000313" key="2">
    <source>
        <dbReference type="Proteomes" id="UP001321749"/>
    </source>
</evidence>
<name>A0AAV9HA24_9PEZI</name>
<accession>A0AAV9HA24</accession>
<keyword evidence="2" id="KW-1185">Reference proteome</keyword>
<gene>
    <name evidence="1" type="ORF">QBC42DRAFT_257107</name>
</gene>
<dbReference type="Proteomes" id="UP001321749">
    <property type="component" value="Unassembled WGS sequence"/>
</dbReference>
<proteinExistence type="predicted"/>
<dbReference type="AlphaFoldDB" id="A0AAV9HA24"/>
<dbReference type="EMBL" id="MU865186">
    <property type="protein sequence ID" value="KAK4456620.1"/>
    <property type="molecule type" value="Genomic_DNA"/>
</dbReference>